<name>A0A1Q2MAQ3_9BACT</name>
<gene>
    <name evidence="3" type="ORF">SMSP2_00139</name>
</gene>
<protein>
    <recommendedName>
        <fullName evidence="5">Tetratricopeptide repeat-like domain-containing protein</fullName>
    </recommendedName>
</protein>
<accession>A0A1Q2MAQ3</accession>
<evidence type="ECO:0000313" key="4">
    <source>
        <dbReference type="Proteomes" id="UP000188181"/>
    </source>
</evidence>
<reference evidence="4" key="1">
    <citation type="submission" date="2017-02" db="EMBL/GenBank/DDBJ databases">
        <title>Comparative genomics and description of representatives of a novel lineage of planctomycetes thriving in anoxic sediments.</title>
        <authorList>
            <person name="Spring S."/>
            <person name="Bunk B."/>
            <person name="Sproer C."/>
        </authorList>
    </citation>
    <scope>NUCLEOTIDE SEQUENCE [LARGE SCALE GENOMIC DNA]</scope>
    <source>
        <strain evidence="4">SM-Chi-D1</strain>
    </source>
</reference>
<proteinExistence type="predicted"/>
<sequence length="246" mass="27219">MDSEHRHELKQNELARIVSELPDKAKHLPTLMKENLWTTCCVIIIIVAIIMWVARLGGDSYVRNVQKQAELTSYYRSVETAKANLQSGEGDLSAIVNSADSIQAAAKNAETAEHEAVALIEAGDAIRAQLYYSKSVIPDNEIKETVTKAQEKYKIALKKANKFPLAAAMAEFGIALCEEDLRNYDEAIKGYEAIIANEDYAATGIPSQAKNRLMFIDDYKKSFTFVEPAPEPQTEEESAGEAAQTE</sequence>
<dbReference type="AlphaFoldDB" id="A0A1Q2MAQ3"/>
<evidence type="ECO:0000256" key="2">
    <source>
        <dbReference type="SAM" id="Phobius"/>
    </source>
</evidence>
<dbReference type="Proteomes" id="UP000188181">
    <property type="component" value="Chromosome"/>
</dbReference>
<keyword evidence="2" id="KW-0472">Membrane</keyword>
<keyword evidence="2" id="KW-0812">Transmembrane</keyword>
<keyword evidence="2" id="KW-1133">Transmembrane helix</keyword>
<dbReference type="STRING" id="1851148.SMSP2_00139"/>
<evidence type="ECO:0000256" key="1">
    <source>
        <dbReference type="SAM" id="MobiDB-lite"/>
    </source>
</evidence>
<dbReference type="OrthoDB" id="285877at2"/>
<dbReference type="EMBL" id="CP019646">
    <property type="protein sequence ID" value="AQQ69805.1"/>
    <property type="molecule type" value="Genomic_DNA"/>
</dbReference>
<feature type="region of interest" description="Disordered" evidence="1">
    <location>
        <begin position="226"/>
        <end position="246"/>
    </location>
</feature>
<dbReference type="KEGG" id="pbas:SMSP2_00139"/>
<evidence type="ECO:0008006" key="5">
    <source>
        <dbReference type="Google" id="ProtNLM"/>
    </source>
</evidence>
<dbReference type="RefSeq" id="WP_146682112.1">
    <property type="nucleotide sequence ID" value="NZ_CP019646.1"/>
</dbReference>
<evidence type="ECO:0000313" key="3">
    <source>
        <dbReference type="EMBL" id="AQQ69805.1"/>
    </source>
</evidence>
<organism evidence="3 4">
    <name type="scientific">Limihaloglobus sulfuriphilus</name>
    <dbReference type="NCBI Taxonomy" id="1851148"/>
    <lineage>
        <taxon>Bacteria</taxon>
        <taxon>Pseudomonadati</taxon>
        <taxon>Planctomycetota</taxon>
        <taxon>Phycisphaerae</taxon>
        <taxon>Sedimentisphaerales</taxon>
        <taxon>Sedimentisphaeraceae</taxon>
        <taxon>Limihaloglobus</taxon>
    </lineage>
</organism>
<keyword evidence="4" id="KW-1185">Reference proteome</keyword>
<feature type="transmembrane region" description="Helical" evidence="2">
    <location>
        <begin position="36"/>
        <end position="54"/>
    </location>
</feature>